<comment type="caution">
    <text evidence="1">The sequence shown here is derived from an EMBL/GenBank/DDBJ whole genome shotgun (WGS) entry which is preliminary data.</text>
</comment>
<gene>
    <name evidence="1" type="ORF">DERP_011734</name>
</gene>
<evidence type="ECO:0000313" key="1">
    <source>
        <dbReference type="EMBL" id="KAH9417005.1"/>
    </source>
</evidence>
<reference evidence="1 2" key="2">
    <citation type="journal article" date="2022" name="Mol. Biol. Evol.">
        <title>Comparative Genomics Reveals Insights into the Divergent Evolution of Astigmatic Mites and Household Pest Adaptations.</title>
        <authorList>
            <person name="Xiong Q."/>
            <person name="Wan A.T."/>
            <person name="Liu X."/>
            <person name="Fung C.S."/>
            <person name="Xiao X."/>
            <person name="Malainual N."/>
            <person name="Hou J."/>
            <person name="Wang L."/>
            <person name="Wang M."/>
            <person name="Yang K.Y."/>
            <person name="Cui Y."/>
            <person name="Leung E.L."/>
            <person name="Nong W."/>
            <person name="Shin S.K."/>
            <person name="Au S.W."/>
            <person name="Jeong K.Y."/>
            <person name="Chew F.T."/>
            <person name="Hui J.H."/>
            <person name="Leung T.F."/>
            <person name="Tungtrongchitr A."/>
            <person name="Zhong N."/>
            <person name="Liu Z."/>
            <person name="Tsui S.K."/>
        </authorList>
    </citation>
    <scope>NUCLEOTIDE SEQUENCE [LARGE SCALE GENOMIC DNA]</scope>
    <source>
        <strain evidence="1">Derp</strain>
    </source>
</reference>
<protein>
    <submittedName>
        <fullName evidence="1">Uncharacterized protein</fullName>
    </submittedName>
</protein>
<reference evidence="1 2" key="1">
    <citation type="journal article" date="2018" name="J. Allergy Clin. Immunol.">
        <title>High-quality assembly of Dermatophagoides pteronyssinus genome and transcriptome reveals a wide range of novel allergens.</title>
        <authorList>
            <person name="Liu X.Y."/>
            <person name="Yang K.Y."/>
            <person name="Wang M.Q."/>
            <person name="Kwok J.S."/>
            <person name="Zeng X."/>
            <person name="Yang Z."/>
            <person name="Xiao X.J."/>
            <person name="Lau C.P."/>
            <person name="Li Y."/>
            <person name="Huang Z.M."/>
            <person name="Ba J.G."/>
            <person name="Yim A.K."/>
            <person name="Ouyang C.Y."/>
            <person name="Ngai S.M."/>
            <person name="Chan T.F."/>
            <person name="Leung E.L."/>
            <person name="Liu L."/>
            <person name="Liu Z.G."/>
            <person name="Tsui S.K."/>
        </authorList>
    </citation>
    <scope>NUCLEOTIDE SEQUENCE [LARGE SCALE GENOMIC DNA]</scope>
    <source>
        <strain evidence="1">Derp</strain>
    </source>
</reference>
<name>A0ABQ8J365_DERPT</name>
<evidence type="ECO:0000313" key="2">
    <source>
        <dbReference type="Proteomes" id="UP000887458"/>
    </source>
</evidence>
<proteinExistence type="predicted"/>
<dbReference type="Proteomes" id="UP000887458">
    <property type="component" value="Unassembled WGS sequence"/>
</dbReference>
<organism evidence="1 2">
    <name type="scientific">Dermatophagoides pteronyssinus</name>
    <name type="common">European house dust mite</name>
    <dbReference type="NCBI Taxonomy" id="6956"/>
    <lineage>
        <taxon>Eukaryota</taxon>
        <taxon>Metazoa</taxon>
        <taxon>Ecdysozoa</taxon>
        <taxon>Arthropoda</taxon>
        <taxon>Chelicerata</taxon>
        <taxon>Arachnida</taxon>
        <taxon>Acari</taxon>
        <taxon>Acariformes</taxon>
        <taxon>Sarcoptiformes</taxon>
        <taxon>Astigmata</taxon>
        <taxon>Psoroptidia</taxon>
        <taxon>Analgoidea</taxon>
        <taxon>Pyroglyphidae</taxon>
        <taxon>Dermatophagoidinae</taxon>
        <taxon>Dermatophagoides</taxon>
    </lineage>
</organism>
<accession>A0ABQ8J365</accession>
<keyword evidence="2" id="KW-1185">Reference proteome</keyword>
<sequence>MLYKFQISSNEKDERKIKLRAGQRLRISVTIWQETLKIFRLTMIKKQVLHCISVTKFRLTTFQDDMSLTEILKKGIYDKHRQQQQQINLPTKNS</sequence>
<dbReference type="EMBL" id="NJHN03000083">
    <property type="protein sequence ID" value="KAH9417005.1"/>
    <property type="molecule type" value="Genomic_DNA"/>
</dbReference>